<dbReference type="Pfam" id="PF00041">
    <property type="entry name" value="fn3"/>
    <property type="match status" value="1"/>
</dbReference>
<accession>A0A8C4QYX4</accession>
<sequence length="68" mass="7283">MPDGVSSITLKGLKDDTIYKVDVRAYNTGGSGPPSAACNITTRKARESSSTELITLISICIYIQYNIA</sequence>
<name>A0A8C4QYX4_EPTBU</name>
<proteinExistence type="predicted"/>
<feature type="domain" description="Fibronectin type-III" evidence="1">
    <location>
        <begin position="1"/>
        <end position="45"/>
    </location>
</feature>
<evidence type="ECO:0000259" key="1">
    <source>
        <dbReference type="PROSITE" id="PS50853"/>
    </source>
</evidence>
<keyword evidence="3" id="KW-1185">Reference proteome</keyword>
<dbReference type="AlphaFoldDB" id="A0A8C4QYX4"/>
<dbReference type="InterPro" id="IPR036116">
    <property type="entry name" value="FN3_sf"/>
</dbReference>
<organism evidence="2 3">
    <name type="scientific">Eptatretus burgeri</name>
    <name type="common">Inshore hagfish</name>
    <dbReference type="NCBI Taxonomy" id="7764"/>
    <lineage>
        <taxon>Eukaryota</taxon>
        <taxon>Metazoa</taxon>
        <taxon>Chordata</taxon>
        <taxon>Craniata</taxon>
        <taxon>Vertebrata</taxon>
        <taxon>Cyclostomata</taxon>
        <taxon>Myxini</taxon>
        <taxon>Myxiniformes</taxon>
        <taxon>Myxinidae</taxon>
        <taxon>Eptatretinae</taxon>
        <taxon>Eptatretus</taxon>
    </lineage>
</organism>
<reference evidence="2" key="2">
    <citation type="submission" date="2025-09" db="UniProtKB">
        <authorList>
            <consortium name="Ensembl"/>
        </authorList>
    </citation>
    <scope>IDENTIFICATION</scope>
</reference>
<evidence type="ECO:0000313" key="3">
    <source>
        <dbReference type="Proteomes" id="UP000694388"/>
    </source>
</evidence>
<dbReference type="InterPro" id="IPR003961">
    <property type="entry name" value="FN3_dom"/>
</dbReference>
<protein>
    <recommendedName>
        <fullName evidence="1">Fibronectin type-III domain-containing protein</fullName>
    </recommendedName>
</protein>
<dbReference type="PROSITE" id="PS50853">
    <property type="entry name" value="FN3"/>
    <property type="match status" value="1"/>
</dbReference>
<dbReference type="Gene3D" id="2.60.40.10">
    <property type="entry name" value="Immunoglobulins"/>
    <property type="match status" value="1"/>
</dbReference>
<dbReference type="InterPro" id="IPR013783">
    <property type="entry name" value="Ig-like_fold"/>
</dbReference>
<evidence type="ECO:0000313" key="2">
    <source>
        <dbReference type="Ensembl" id="ENSEBUP00000022648.1"/>
    </source>
</evidence>
<dbReference type="CDD" id="cd00063">
    <property type="entry name" value="FN3"/>
    <property type="match status" value="1"/>
</dbReference>
<dbReference type="SUPFAM" id="SSF49265">
    <property type="entry name" value="Fibronectin type III"/>
    <property type="match status" value="1"/>
</dbReference>
<reference evidence="2" key="1">
    <citation type="submission" date="2025-08" db="UniProtKB">
        <authorList>
            <consortium name="Ensembl"/>
        </authorList>
    </citation>
    <scope>IDENTIFICATION</scope>
</reference>
<dbReference type="Proteomes" id="UP000694388">
    <property type="component" value="Unplaced"/>
</dbReference>
<dbReference type="Ensembl" id="ENSEBUT00000023223.1">
    <property type="protein sequence ID" value="ENSEBUP00000022648.1"/>
    <property type="gene ID" value="ENSEBUG00000013952.1"/>
</dbReference>